<accession>A0A101M2D6</accession>
<dbReference type="EMBL" id="LKAM01000002">
    <property type="protein sequence ID" value="KUM49647.1"/>
    <property type="molecule type" value="Genomic_DNA"/>
</dbReference>
<protein>
    <submittedName>
        <fullName evidence="1">Uncharacterized protein</fullName>
    </submittedName>
</protein>
<organism evidence="1">
    <name type="scientific">Picea glauca</name>
    <name type="common">White spruce</name>
    <name type="synonym">Pinus glauca</name>
    <dbReference type="NCBI Taxonomy" id="3330"/>
    <lineage>
        <taxon>Eukaryota</taxon>
        <taxon>Viridiplantae</taxon>
        <taxon>Streptophyta</taxon>
        <taxon>Embryophyta</taxon>
        <taxon>Tracheophyta</taxon>
        <taxon>Spermatophyta</taxon>
        <taxon>Pinopsida</taxon>
        <taxon>Pinidae</taxon>
        <taxon>Conifers I</taxon>
        <taxon>Pinales</taxon>
        <taxon>Pinaceae</taxon>
        <taxon>Picea</taxon>
    </lineage>
</organism>
<dbReference type="AlphaFoldDB" id="A0A101M2D6"/>
<geneLocation type="mitochondrion" evidence="1"/>
<proteinExistence type="predicted"/>
<name>A0A101M2D6_PICGL</name>
<comment type="caution">
    <text evidence="1">The sequence shown here is derived from an EMBL/GenBank/DDBJ whole genome shotgun (WGS) entry which is preliminary data.</text>
</comment>
<evidence type="ECO:0000313" key="1">
    <source>
        <dbReference type="EMBL" id="KUM49647.1"/>
    </source>
</evidence>
<gene>
    <name evidence="1" type="ORF">ABT39_MTgene2873</name>
</gene>
<sequence length="92" mass="10469">MPEGNNLCLPASKKIYVLEGRKKGSSDPRQDSIIDYVFPDQIRLPDRQVGPESKPITRVRRRKESPGSCLLLFCCYLFRERIGIGRSGFALK</sequence>
<reference evidence="1" key="1">
    <citation type="journal article" date="2015" name="Genome Biol. Evol.">
        <title>Organellar Genomes of White Spruce (Picea glauca): Assembly and Annotation.</title>
        <authorList>
            <person name="Jackman S.D."/>
            <person name="Warren R.L."/>
            <person name="Gibb E.A."/>
            <person name="Vandervalk B.P."/>
            <person name="Mohamadi H."/>
            <person name="Chu J."/>
            <person name="Raymond A."/>
            <person name="Pleasance S."/>
            <person name="Coope R."/>
            <person name="Wildung M.R."/>
            <person name="Ritland C.E."/>
            <person name="Bousquet J."/>
            <person name="Jones S.J."/>
            <person name="Bohlmann J."/>
            <person name="Birol I."/>
        </authorList>
    </citation>
    <scope>NUCLEOTIDE SEQUENCE [LARGE SCALE GENOMIC DNA]</scope>
    <source>
        <tissue evidence="1">Flushing bud</tissue>
    </source>
</reference>
<keyword evidence="1" id="KW-0496">Mitochondrion</keyword>